<dbReference type="AlphaFoldDB" id="A0A1J4KAA4"/>
<gene>
    <name evidence="2" type="ORF">TRFO_05000</name>
</gene>
<feature type="compositionally biased region" description="Basic and acidic residues" evidence="1">
    <location>
        <begin position="91"/>
        <end position="102"/>
    </location>
</feature>
<proteinExistence type="predicted"/>
<name>A0A1J4KAA4_9EUKA</name>
<sequence length="326" mass="38272">MRPRRWIPSFTYPDDKSVINYWVNVAKKQEKISLDFISNKKLSFHVKNSNIENHENENEIEDLVFEINDEIPEFNEDYEIDSFFNFPEIQKSNENKKPKEKQIPSSPEDLFVSNSAKQNKKILLSYSYEPPNLPFSKSQQKEAFEQNDLTEIPMNASLEVILPTFHLQPKTPKQVDPSSIFVDDDDLPFATIAEGIVNYSNSFYPKTDGNYRNYDLNQHKKPKVTINSKSKPKQKSDNTRTQILLPVNLQNSENVDSQQNFNLRIVKCFEVDNFLFFDIIHENKNIDSPKANEDDMDRMILPEYIVKKHFPDLLINYYESCISFDF</sequence>
<accession>A0A1J4KAA4</accession>
<keyword evidence="3" id="KW-1185">Reference proteome</keyword>
<evidence type="ECO:0000313" key="3">
    <source>
        <dbReference type="Proteomes" id="UP000179807"/>
    </source>
</evidence>
<reference evidence="2" key="1">
    <citation type="submission" date="2016-10" db="EMBL/GenBank/DDBJ databases">
        <authorList>
            <person name="Benchimol M."/>
            <person name="Almeida L.G."/>
            <person name="Vasconcelos A.T."/>
            <person name="Perreira-Neves A."/>
            <person name="Rosa I.A."/>
            <person name="Tasca T."/>
            <person name="Bogo M.R."/>
            <person name="de Souza W."/>
        </authorList>
    </citation>
    <scope>NUCLEOTIDE SEQUENCE [LARGE SCALE GENOMIC DNA]</scope>
    <source>
        <strain evidence="2">K</strain>
    </source>
</reference>
<evidence type="ECO:0000256" key="1">
    <source>
        <dbReference type="SAM" id="MobiDB-lite"/>
    </source>
</evidence>
<dbReference type="EMBL" id="MLAK01000682">
    <property type="protein sequence ID" value="OHT07898.1"/>
    <property type="molecule type" value="Genomic_DNA"/>
</dbReference>
<feature type="region of interest" description="Disordered" evidence="1">
    <location>
        <begin position="214"/>
        <end position="240"/>
    </location>
</feature>
<protein>
    <submittedName>
        <fullName evidence="2">Uncharacterized protein</fullName>
    </submittedName>
</protein>
<dbReference type="GeneID" id="94826931"/>
<comment type="caution">
    <text evidence="2">The sequence shown here is derived from an EMBL/GenBank/DDBJ whole genome shotgun (WGS) entry which is preliminary data.</text>
</comment>
<feature type="region of interest" description="Disordered" evidence="1">
    <location>
        <begin position="91"/>
        <end position="110"/>
    </location>
</feature>
<organism evidence="2 3">
    <name type="scientific">Tritrichomonas foetus</name>
    <dbReference type="NCBI Taxonomy" id="1144522"/>
    <lineage>
        <taxon>Eukaryota</taxon>
        <taxon>Metamonada</taxon>
        <taxon>Parabasalia</taxon>
        <taxon>Tritrichomonadida</taxon>
        <taxon>Tritrichomonadidae</taxon>
        <taxon>Tritrichomonas</taxon>
    </lineage>
</organism>
<dbReference type="RefSeq" id="XP_068361034.1">
    <property type="nucleotide sequence ID" value="XM_068492227.1"/>
</dbReference>
<dbReference type="VEuPathDB" id="TrichDB:TRFO_05000"/>
<evidence type="ECO:0000313" key="2">
    <source>
        <dbReference type="EMBL" id="OHT07898.1"/>
    </source>
</evidence>
<dbReference type="Proteomes" id="UP000179807">
    <property type="component" value="Unassembled WGS sequence"/>
</dbReference>